<reference evidence="10" key="1">
    <citation type="journal article" date="2017" name="J. Phycol.">
        <title>Analysis of chloroplast genomes and a supermatrix inform reclassification of the Rhodomelaceae (Rhodophyta).</title>
        <authorList>
            <person name="Diaz-Tapia P."/>
            <person name="Maggs C.A."/>
            <person name="West J.A."/>
            <person name="Verbruggen H."/>
        </authorList>
    </citation>
    <scope>NUCLEOTIDE SEQUENCE</scope>
    <source>
        <strain evidence="10">JW3535</strain>
    </source>
</reference>
<keyword evidence="5 8" id="KW-0689">Ribosomal protein</keyword>
<dbReference type="Gene3D" id="3.40.1370.10">
    <property type="match status" value="1"/>
</dbReference>
<evidence type="ECO:0000256" key="5">
    <source>
        <dbReference type="ARBA" id="ARBA00022980"/>
    </source>
</evidence>
<evidence type="ECO:0000256" key="2">
    <source>
        <dbReference type="ARBA" id="ARBA00010528"/>
    </source>
</evidence>
<gene>
    <name evidence="8 10" type="primary">rpl4</name>
</gene>
<evidence type="ECO:0000256" key="3">
    <source>
        <dbReference type="ARBA" id="ARBA00022730"/>
    </source>
</evidence>
<dbReference type="GeneID" id="33354543"/>
<sequence length="202" mass="23455">MKEDYFHFHFKEEKDRAMHIIHRAITHHLKASRQGNANTKTRSEVRGGGRKPWKQKGTGRARAGSIRSPLWKGGGVIFGPRSKNYTNKINKKERRLAIKTLISNKTNYIQIIDQVNDIIEKPNTQHILKKLENFNVNIKTREIKFLIIIENDNRNLYFSVRNLPNVELINANNINVISLIKANNIITTTKAIDMINKKYNDQ</sequence>
<evidence type="ECO:0000256" key="6">
    <source>
        <dbReference type="ARBA" id="ARBA00023274"/>
    </source>
</evidence>
<protein>
    <recommendedName>
        <fullName evidence="7 8">Large ribosomal subunit protein uL4c</fullName>
    </recommendedName>
</protein>
<dbReference type="GO" id="GO:1990904">
    <property type="term" value="C:ribonucleoprotein complex"/>
    <property type="evidence" value="ECO:0007669"/>
    <property type="project" value="UniProtKB-KW"/>
</dbReference>
<comment type="similarity">
    <text evidence="2 8">Belongs to the universal ribosomal protein uL4 family.</text>
</comment>
<dbReference type="InterPro" id="IPR013005">
    <property type="entry name" value="Ribosomal_uL4-like"/>
</dbReference>
<keyword evidence="3 8" id="KW-0699">rRNA-binding</keyword>
<feature type="compositionally biased region" description="Basic residues" evidence="9">
    <location>
        <begin position="48"/>
        <end position="59"/>
    </location>
</feature>
<keyword evidence="4 8" id="KW-0694">RNA-binding</keyword>
<dbReference type="HAMAP" id="MF_01328_B">
    <property type="entry name" value="Ribosomal_uL4_B"/>
    <property type="match status" value="1"/>
</dbReference>
<dbReference type="InterPro" id="IPR023574">
    <property type="entry name" value="Ribosomal_uL4_dom_sf"/>
</dbReference>
<geneLocation type="chloroplast" evidence="10"/>
<dbReference type="EMBL" id="MF101418">
    <property type="protein sequence ID" value="ARW61493.1"/>
    <property type="molecule type" value="Genomic_DNA"/>
</dbReference>
<keyword evidence="10" id="KW-0150">Chloroplast</keyword>
<comment type="subcellular location">
    <subcellularLocation>
        <location evidence="8">Plastid</location>
        <location evidence="8">Chloroplast</location>
    </subcellularLocation>
</comment>
<dbReference type="GO" id="GO:0006412">
    <property type="term" value="P:translation"/>
    <property type="evidence" value="ECO:0007669"/>
    <property type="project" value="UniProtKB-UniRule"/>
</dbReference>
<proteinExistence type="inferred from homology"/>
<keyword evidence="10" id="KW-0934">Plastid</keyword>
<keyword evidence="6 8" id="KW-0687">Ribonucleoprotein</keyword>
<evidence type="ECO:0000256" key="8">
    <source>
        <dbReference type="HAMAP-Rule" id="MF_01328"/>
    </source>
</evidence>
<dbReference type="RefSeq" id="YP_009392931.1">
    <property type="nucleotide sequence ID" value="NC_035265.1"/>
</dbReference>
<dbReference type="GO" id="GO:0003735">
    <property type="term" value="F:structural constituent of ribosome"/>
    <property type="evidence" value="ECO:0007669"/>
    <property type="project" value="InterPro"/>
</dbReference>
<comment type="function">
    <text evidence="1 8">Probably binds the 23S rRNA.</text>
</comment>
<evidence type="ECO:0000313" key="10">
    <source>
        <dbReference type="EMBL" id="ARW61493.1"/>
    </source>
</evidence>
<dbReference type="AlphaFoldDB" id="A0A1Z1M6K3"/>
<dbReference type="GO" id="GO:0009507">
    <property type="term" value="C:chloroplast"/>
    <property type="evidence" value="ECO:0007669"/>
    <property type="project" value="UniProtKB-SubCell"/>
</dbReference>
<evidence type="ECO:0000256" key="7">
    <source>
        <dbReference type="ARBA" id="ARBA00035208"/>
    </source>
</evidence>
<dbReference type="SUPFAM" id="SSF52166">
    <property type="entry name" value="Ribosomal protein L4"/>
    <property type="match status" value="1"/>
</dbReference>
<dbReference type="GO" id="GO:0005840">
    <property type="term" value="C:ribosome"/>
    <property type="evidence" value="ECO:0007669"/>
    <property type="project" value="UniProtKB-KW"/>
</dbReference>
<dbReference type="PANTHER" id="PTHR10746">
    <property type="entry name" value="50S RIBOSOMAL PROTEIN L4"/>
    <property type="match status" value="1"/>
</dbReference>
<accession>A0A1Z1M6K3</accession>
<dbReference type="NCBIfam" id="TIGR03953">
    <property type="entry name" value="rplD_bact"/>
    <property type="match status" value="1"/>
</dbReference>
<dbReference type="PANTHER" id="PTHR10746:SF17">
    <property type="entry name" value="LARGE RIBOSOMAL SUBUNIT PROTEIN UL4C"/>
    <property type="match status" value="1"/>
</dbReference>
<organism evidence="10">
    <name type="scientific">Caloglossa intermedia</name>
    <dbReference type="NCBI Taxonomy" id="100879"/>
    <lineage>
        <taxon>Eukaryota</taxon>
        <taxon>Rhodophyta</taxon>
        <taxon>Florideophyceae</taxon>
        <taxon>Rhodymeniophycidae</taxon>
        <taxon>Ceramiales</taxon>
        <taxon>Delesseriaceae</taxon>
        <taxon>Caloglossa</taxon>
    </lineage>
</organism>
<evidence type="ECO:0000256" key="4">
    <source>
        <dbReference type="ARBA" id="ARBA00022884"/>
    </source>
</evidence>
<dbReference type="GO" id="GO:0019843">
    <property type="term" value="F:rRNA binding"/>
    <property type="evidence" value="ECO:0007669"/>
    <property type="project" value="UniProtKB-UniRule"/>
</dbReference>
<name>A0A1Z1M6K3_9FLOR</name>
<comment type="subunit">
    <text evidence="8">Part of the 50S ribosomal subunit.</text>
</comment>
<feature type="region of interest" description="Disordered" evidence="9">
    <location>
        <begin position="29"/>
        <end position="65"/>
    </location>
</feature>
<dbReference type="InterPro" id="IPR002136">
    <property type="entry name" value="Ribosomal_uL4"/>
</dbReference>
<evidence type="ECO:0000256" key="9">
    <source>
        <dbReference type="SAM" id="MobiDB-lite"/>
    </source>
</evidence>
<dbReference type="Pfam" id="PF00573">
    <property type="entry name" value="Ribosomal_L4"/>
    <property type="match status" value="1"/>
</dbReference>
<evidence type="ECO:0000256" key="1">
    <source>
        <dbReference type="ARBA" id="ARBA00004083"/>
    </source>
</evidence>